<keyword evidence="3" id="KW-1185">Reference proteome</keyword>
<dbReference type="InterPro" id="IPR017853">
    <property type="entry name" value="GH"/>
</dbReference>
<dbReference type="EMBL" id="AP024449">
    <property type="protein sequence ID" value="BCS29309.1"/>
    <property type="molecule type" value="Genomic_DNA"/>
</dbReference>
<dbReference type="GO" id="GO:0008422">
    <property type="term" value="F:beta-glucosidase activity"/>
    <property type="evidence" value="ECO:0007669"/>
    <property type="project" value="TreeGrafter"/>
</dbReference>
<gene>
    <name evidence="2" type="ORF">APUU_70879S</name>
</gene>
<dbReference type="Pfam" id="PF00232">
    <property type="entry name" value="Glyco_hydro_1"/>
    <property type="match status" value="1"/>
</dbReference>
<dbReference type="RefSeq" id="XP_041561495.1">
    <property type="nucleotide sequence ID" value="XM_041695801.1"/>
</dbReference>
<dbReference type="InterPro" id="IPR001360">
    <property type="entry name" value="Glyco_hydro_1"/>
</dbReference>
<dbReference type="OrthoDB" id="65569at2759"/>
<reference evidence="2" key="1">
    <citation type="submission" date="2021-01" db="EMBL/GenBank/DDBJ databases">
        <authorList>
            <consortium name="Aspergillus puulaauensis MK2 genome sequencing consortium"/>
            <person name="Kazuki M."/>
            <person name="Futagami T."/>
        </authorList>
    </citation>
    <scope>NUCLEOTIDE SEQUENCE</scope>
    <source>
        <strain evidence="2">MK2</strain>
    </source>
</reference>
<reference evidence="2" key="2">
    <citation type="submission" date="2021-02" db="EMBL/GenBank/DDBJ databases">
        <title>Aspergillus puulaauensis MK2 genome sequence.</title>
        <authorList>
            <person name="Futagami T."/>
            <person name="Mori K."/>
            <person name="Kadooka C."/>
            <person name="Tanaka T."/>
        </authorList>
    </citation>
    <scope>NUCLEOTIDE SEQUENCE</scope>
    <source>
        <strain evidence="2">MK2</strain>
    </source>
</reference>
<dbReference type="PANTHER" id="PTHR10353">
    <property type="entry name" value="GLYCOSYL HYDROLASE"/>
    <property type="match status" value="1"/>
</dbReference>
<name>A0A7R7XZ55_9EURO</name>
<comment type="similarity">
    <text evidence="1">Belongs to the glycosyl hydrolase 1 family.</text>
</comment>
<proteinExistence type="inferred from homology"/>
<dbReference type="GeneID" id="64979306"/>
<dbReference type="Proteomes" id="UP000654913">
    <property type="component" value="Chromosome 7"/>
</dbReference>
<organism evidence="2 3">
    <name type="scientific">Aspergillus puulaauensis</name>
    <dbReference type="NCBI Taxonomy" id="1220207"/>
    <lineage>
        <taxon>Eukaryota</taxon>
        <taxon>Fungi</taxon>
        <taxon>Dikarya</taxon>
        <taxon>Ascomycota</taxon>
        <taxon>Pezizomycotina</taxon>
        <taxon>Eurotiomycetes</taxon>
        <taxon>Eurotiomycetidae</taxon>
        <taxon>Eurotiales</taxon>
        <taxon>Aspergillaceae</taxon>
        <taxon>Aspergillus</taxon>
    </lineage>
</organism>
<evidence type="ECO:0000256" key="1">
    <source>
        <dbReference type="RuleBase" id="RU003690"/>
    </source>
</evidence>
<protein>
    <recommendedName>
        <fullName evidence="4">Beta-glucosidase</fullName>
    </recommendedName>
</protein>
<dbReference type="PANTHER" id="PTHR10353:SF53">
    <property type="entry name" value="BETA-1,4-GLUCOSIDASE (EUROFUNG)"/>
    <property type="match status" value="1"/>
</dbReference>
<sequence length="549" mass="61764">MAFQPSYSSFHYTQVSYTRYATPLSSPLSFPTPFASPFSQLSSLLPDATYTTYSLDSDKEDTGQYGNDAYVSLWANLSYSSSPPFTTTRTPTPVPSSELVFPPPLYYHVDSDNQSSNLKLPPDFVWGASSAAWQIEGALQLDGRGPAATDSTGAIQSNDNQSDANTATMAYFLYKEDIARLAAIGVPYFSFSISWTRIVPFGIADSPINIQGLEHYDDVINTCLEYGITPIVTLNHFDFPMRQLDNLTTLPENFLYYAKHVMTRYADRVPYWFTFNEPNVGVEYSFNGYNDLTSIMEAHSDVYHWYKDKLNGTGKISMKMENNLAIPLDAENKTHVAAARRYQDFILGIMNNPLFLARQVPEAVLSTTGVDFVPLTESHISKFNGTMDFWAFDPYVAQFAYPAPEEIEACAEDPSSAAWPYCVSTTPVQDDGWLAGHAGSAYSALAPQYVRQQLKYVWDTFRPAGGVMVCEFGFNPFGEAERAGDAQRFDLERTLYYQGFLGEMLKAVREDGVRVIGALAWSYVDVSFRRRFKRSFFDYVDFFQRHLGD</sequence>
<evidence type="ECO:0000313" key="3">
    <source>
        <dbReference type="Proteomes" id="UP000654913"/>
    </source>
</evidence>
<dbReference type="GO" id="GO:0005975">
    <property type="term" value="P:carbohydrate metabolic process"/>
    <property type="evidence" value="ECO:0007669"/>
    <property type="project" value="InterPro"/>
</dbReference>
<dbReference type="Gene3D" id="3.20.20.80">
    <property type="entry name" value="Glycosidases"/>
    <property type="match status" value="1"/>
</dbReference>
<evidence type="ECO:0000313" key="2">
    <source>
        <dbReference type="EMBL" id="BCS29309.1"/>
    </source>
</evidence>
<dbReference type="KEGG" id="apuu:APUU_70879S"/>
<dbReference type="AlphaFoldDB" id="A0A7R7XZ55"/>
<dbReference type="SUPFAM" id="SSF51445">
    <property type="entry name" value="(Trans)glycosidases"/>
    <property type="match status" value="1"/>
</dbReference>
<evidence type="ECO:0008006" key="4">
    <source>
        <dbReference type="Google" id="ProtNLM"/>
    </source>
</evidence>
<accession>A0A7R7XZ55</accession>